<feature type="transmembrane region" description="Helical" evidence="1">
    <location>
        <begin position="201"/>
        <end position="221"/>
    </location>
</feature>
<keyword evidence="1" id="KW-0472">Membrane</keyword>
<feature type="transmembrane region" description="Helical" evidence="1">
    <location>
        <begin position="142"/>
        <end position="163"/>
    </location>
</feature>
<dbReference type="Proteomes" id="UP000018004">
    <property type="component" value="Unassembled WGS sequence"/>
</dbReference>
<organism evidence="2 3">
    <name type="scientific">Flavobacterium limnosediminis JC2902</name>
    <dbReference type="NCBI Taxonomy" id="1341181"/>
    <lineage>
        <taxon>Bacteria</taxon>
        <taxon>Pseudomonadati</taxon>
        <taxon>Bacteroidota</taxon>
        <taxon>Flavobacteriia</taxon>
        <taxon>Flavobacteriales</taxon>
        <taxon>Flavobacteriaceae</taxon>
        <taxon>Flavobacterium</taxon>
    </lineage>
</organism>
<feature type="transmembrane region" description="Helical" evidence="1">
    <location>
        <begin position="12"/>
        <end position="32"/>
    </location>
</feature>
<dbReference type="PATRIC" id="fig|1341181.4.peg.1957"/>
<reference evidence="2 3" key="1">
    <citation type="submission" date="2013-08" db="EMBL/GenBank/DDBJ databases">
        <title>Flavobacterium limnosediminis JC2902 genome sequencing.</title>
        <authorList>
            <person name="Lee K."/>
            <person name="Yi H."/>
            <person name="Park S."/>
            <person name="Chun J."/>
        </authorList>
    </citation>
    <scope>NUCLEOTIDE SEQUENCE [LARGE SCALE GENOMIC DNA]</scope>
    <source>
        <strain evidence="2 3">JC2902</strain>
    </source>
</reference>
<dbReference type="EMBL" id="AVGG01000011">
    <property type="protein sequence ID" value="ESU27291.1"/>
    <property type="molecule type" value="Genomic_DNA"/>
</dbReference>
<dbReference type="RefSeq" id="WP_023579593.1">
    <property type="nucleotide sequence ID" value="NZ_AVGG01000011.1"/>
</dbReference>
<keyword evidence="1" id="KW-0812">Transmembrane</keyword>
<protein>
    <recommendedName>
        <fullName evidence="4">YhhN-like protein</fullName>
    </recommendedName>
</protein>
<evidence type="ECO:0000256" key="1">
    <source>
        <dbReference type="SAM" id="Phobius"/>
    </source>
</evidence>
<comment type="caution">
    <text evidence="2">The sequence shown here is derived from an EMBL/GenBank/DDBJ whole genome shotgun (WGS) entry which is preliminary data.</text>
</comment>
<proteinExistence type="predicted"/>
<sequence>MNPLKSHLSLYFIFGFLYFLSTVMDWLLLSYIAKPLFIGAIFFYYIEERKTPVNYYNCTVLFFLFLSGIINLLEGYDYFVYILFFNFLAYCILFFQLIKHLAERRHHKIEKEHSLQLILTLIFLSCLLYISSFIVFDRSFELYKAILVYGVVVASFALCATFLYLSESTQKNMFLLFYAIDIIICELFYIIYHYYYSFPLLRFSSVFCYILSFYFLANYFLKENNLQTKE</sequence>
<evidence type="ECO:0000313" key="3">
    <source>
        <dbReference type="Proteomes" id="UP000018004"/>
    </source>
</evidence>
<accession>V6SL23</accession>
<name>V6SL23_9FLAO</name>
<feature type="transmembrane region" description="Helical" evidence="1">
    <location>
        <begin position="175"/>
        <end position="195"/>
    </location>
</feature>
<evidence type="ECO:0000313" key="2">
    <source>
        <dbReference type="EMBL" id="ESU27291.1"/>
    </source>
</evidence>
<dbReference type="OrthoDB" id="1360785at2"/>
<feature type="transmembrane region" description="Helical" evidence="1">
    <location>
        <begin position="53"/>
        <end position="72"/>
    </location>
</feature>
<keyword evidence="1" id="KW-1133">Transmembrane helix</keyword>
<dbReference type="AlphaFoldDB" id="V6SL23"/>
<feature type="transmembrane region" description="Helical" evidence="1">
    <location>
        <begin position="78"/>
        <end position="97"/>
    </location>
</feature>
<evidence type="ECO:0008006" key="4">
    <source>
        <dbReference type="Google" id="ProtNLM"/>
    </source>
</evidence>
<feature type="transmembrane region" description="Helical" evidence="1">
    <location>
        <begin position="117"/>
        <end position="136"/>
    </location>
</feature>
<gene>
    <name evidence="2" type="ORF">FLJC2902T_19940</name>
</gene>
<keyword evidence="3" id="KW-1185">Reference proteome</keyword>